<feature type="region of interest" description="Disordered" evidence="1">
    <location>
        <begin position="91"/>
        <end position="119"/>
    </location>
</feature>
<feature type="compositionally biased region" description="Basic and acidic residues" evidence="1">
    <location>
        <begin position="96"/>
        <end position="106"/>
    </location>
</feature>
<evidence type="ECO:0000313" key="2">
    <source>
        <dbReference type="EMBL" id="KAJ1157802.1"/>
    </source>
</evidence>
<comment type="caution">
    <text evidence="2">The sequence shown here is derived from an EMBL/GenBank/DDBJ whole genome shotgun (WGS) entry which is preliminary data.</text>
</comment>
<organism evidence="2 3">
    <name type="scientific">Pleurodeles waltl</name>
    <name type="common">Iberian ribbed newt</name>
    <dbReference type="NCBI Taxonomy" id="8319"/>
    <lineage>
        <taxon>Eukaryota</taxon>
        <taxon>Metazoa</taxon>
        <taxon>Chordata</taxon>
        <taxon>Craniata</taxon>
        <taxon>Vertebrata</taxon>
        <taxon>Euteleostomi</taxon>
        <taxon>Amphibia</taxon>
        <taxon>Batrachia</taxon>
        <taxon>Caudata</taxon>
        <taxon>Salamandroidea</taxon>
        <taxon>Salamandridae</taxon>
        <taxon>Pleurodelinae</taxon>
        <taxon>Pleurodeles</taxon>
    </lineage>
</organism>
<reference evidence="2" key="1">
    <citation type="journal article" date="2022" name="bioRxiv">
        <title>Sequencing and chromosome-scale assembly of the giantPleurodeles waltlgenome.</title>
        <authorList>
            <person name="Brown T."/>
            <person name="Elewa A."/>
            <person name="Iarovenko S."/>
            <person name="Subramanian E."/>
            <person name="Araus A.J."/>
            <person name="Petzold A."/>
            <person name="Susuki M."/>
            <person name="Suzuki K.-i.T."/>
            <person name="Hayashi T."/>
            <person name="Toyoda A."/>
            <person name="Oliveira C."/>
            <person name="Osipova E."/>
            <person name="Leigh N.D."/>
            <person name="Simon A."/>
            <person name="Yun M.H."/>
        </authorList>
    </citation>
    <scope>NUCLEOTIDE SEQUENCE</scope>
    <source>
        <strain evidence="2">20211129_DDA</strain>
        <tissue evidence="2">Liver</tissue>
    </source>
</reference>
<sequence length="131" mass="14011">MTISCPGCSTPQETEKKERAEGLYYNNNGRSPVAAAVAWSLWSHVDERSLAGDLGAQADLPFSGEIHVAALGLAAGPTARDQAGPKYGRSVLESGRAQEEPQERWRVAPPPITTEDLTDTGSCLATFLRAR</sequence>
<evidence type="ECO:0000313" key="3">
    <source>
        <dbReference type="Proteomes" id="UP001066276"/>
    </source>
</evidence>
<evidence type="ECO:0000256" key="1">
    <source>
        <dbReference type="SAM" id="MobiDB-lite"/>
    </source>
</evidence>
<protein>
    <submittedName>
        <fullName evidence="2">Uncharacterized protein</fullName>
    </submittedName>
</protein>
<dbReference type="AlphaFoldDB" id="A0AAV7S1F3"/>
<proteinExistence type="predicted"/>
<keyword evidence="3" id="KW-1185">Reference proteome</keyword>
<dbReference type="Proteomes" id="UP001066276">
    <property type="component" value="Chromosome 5"/>
</dbReference>
<name>A0AAV7S1F3_PLEWA</name>
<gene>
    <name evidence="2" type="ORF">NDU88_010501</name>
</gene>
<accession>A0AAV7S1F3</accession>
<dbReference type="EMBL" id="JANPWB010000009">
    <property type="protein sequence ID" value="KAJ1157802.1"/>
    <property type="molecule type" value="Genomic_DNA"/>
</dbReference>